<evidence type="ECO:0000313" key="3">
    <source>
        <dbReference type="Proteomes" id="UP000321464"/>
    </source>
</evidence>
<comment type="caution">
    <text evidence="2">The sequence shown here is derived from an EMBL/GenBank/DDBJ whole genome shotgun (WGS) entry which is preliminary data.</text>
</comment>
<evidence type="ECO:0000313" key="2">
    <source>
        <dbReference type="EMBL" id="GEN98295.1"/>
    </source>
</evidence>
<feature type="domain" description="Metallo-beta-lactamase" evidence="1">
    <location>
        <begin position="81"/>
        <end position="283"/>
    </location>
</feature>
<dbReference type="InterPro" id="IPR036866">
    <property type="entry name" value="RibonucZ/Hydroxyglut_hydro"/>
</dbReference>
<accession>A0A512AF25</accession>
<reference evidence="2 3" key="1">
    <citation type="submission" date="2019-07" db="EMBL/GenBank/DDBJ databases">
        <title>Whole genome shotgun sequence of Novosphingobium sediminis NBRC 106119.</title>
        <authorList>
            <person name="Hosoyama A."/>
            <person name="Uohara A."/>
            <person name="Ohji S."/>
            <person name="Ichikawa N."/>
        </authorList>
    </citation>
    <scope>NUCLEOTIDE SEQUENCE [LARGE SCALE GENOMIC DNA]</scope>
    <source>
        <strain evidence="2 3">NBRC 106119</strain>
    </source>
</reference>
<dbReference type="InterPro" id="IPR001279">
    <property type="entry name" value="Metallo-B-lactamas"/>
</dbReference>
<sequence length="313" mass="33717">MFNRIALLLIAIVAVPYYWLLMEPGPAAVAPRNIDIARLRSLAESQQGPRPVAIEYAAIATDEQPGTLLVAGGGLRTEATGVFIWRLVTPGGDTLINTGLTEAQAMATGYNAFHPEIQVTADRWLHSAKRIIFTSEDIDHIGGLVPLAVADHRIVGRLIGNDRQVEALKALSPLLMNAIKPSPAALVDPAGYAAIAPGIAVMRTPGYLAGSQMIYVRLQDGREYLFAGDSAPMRRNVEWQRPRSRYAAEWLASEDRAASLGWIKGLAQLIKREPRLTVVYSADYGQLNDPAVGPHFTAAAPSALPASALGRAR</sequence>
<dbReference type="SMART" id="SM00849">
    <property type="entry name" value="Lactamase_B"/>
    <property type="match status" value="1"/>
</dbReference>
<keyword evidence="3" id="KW-1185">Reference proteome</keyword>
<dbReference type="Gene3D" id="3.60.15.10">
    <property type="entry name" value="Ribonuclease Z/Hydroxyacylglutathione hydrolase-like"/>
    <property type="match status" value="1"/>
</dbReference>
<proteinExistence type="predicted"/>
<dbReference type="OrthoDB" id="9803916at2"/>
<dbReference type="AlphaFoldDB" id="A0A512AF25"/>
<dbReference type="SUPFAM" id="SSF56281">
    <property type="entry name" value="Metallo-hydrolase/oxidoreductase"/>
    <property type="match status" value="1"/>
</dbReference>
<gene>
    <name evidence="2" type="ORF">NSE01_01280</name>
</gene>
<protein>
    <recommendedName>
        <fullName evidence="1">Metallo-beta-lactamase domain-containing protein</fullName>
    </recommendedName>
</protein>
<name>A0A512AF25_9SPHN</name>
<dbReference type="RefSeq" id="WP_147157685.1">
    <property type="nucleotide sequence ID" value="NZ_BJYR01000001.1"/>
</dbReference>
<dbReference type="Proteomes" id="UP000321464">
    <property type="component" value="Unassembled WGS sequence"/>
</dbReference>
<organism evidence="2 3">
    <name type="scientific">Novosphingobium sediminis</name>
    <dbReference type="NCBI Taxonomy" id="707214"/>
    <lineage>
        <taxon>Bacteria</taxon>
        <taxon>Pseudomonadati</taxon>
        <taxon>Pseudomonadota</taxon>
        <taxon>Alphaproteobacteria</taxon>
        <taxon>Sphingomonadales</taxon>
        <taxon>Sphingomonadaceae</taxon>
        <taxon>Novosphingobium</taxon>
    </lineage>
</organism>
<evidence type="ECO:0000259" key="1">
    <source>
        <dbReference type="SMART" id="SM00849"/>
    </source>
</evidence>
<dbReference type="EMBL" id="BJYR01000001">
    <property type="protein sequence ID" value="GEN98295.1"/>
    <property type="molecule type" value="Genomic_DNA"/>
</dbReference>